<evidence type="ECO:0000256" key="3">
    <source>
        <dbReference type="ARBA" id="ARBA00022833"/>
    </source>
</evidence>
<dbReference type="SUPFAM" id="SSF51735">
    <property type="entry name" value="NAD(P)-binding Rossmann-fold domains"/>
    <property type="match status" value="1"/>
</dbReference>
<keyword evidence="2 6" id="KW-0479">Metal-binding</keyword>
<dbReference type="InterPro" id="IPR013154">
    <property type="entry name" value="ADH-like_N"/>
</dbReference>
<dbReference type="InterPro" id="IPR036291">
    <property type="entry name" value="NAD(P)-bd_dom_sf"/>
</dbReference>
<keyword evidence="4" id="KW-0560">Oxidoreductase</keyword>
<dbReference type="SMART" id="SM00829">
    <property type="entry name" value="PKS_ER"/>
    <property type="match status" value="1"/>
</dbReference>
<dbReference type="AlphaFoldDB" id="A0A2M8PET2"/>
<organism evidence="8 9">
    <name type="scientific">Candidatus Thermofonsia Clade 1 bacterium</name>
    <dbReference type="NCBI Taxonomy" id="2364210"/>
    <lineage>
        <taxon>Bacteria</taxon>
        <taxon>Bacillati</taxon>
        <taxon>Chloroflexota</taxon>
        <taxon>Candidatus Thermofontia</taxon>
        <taxon>Candidatus Thermofonsia Clade 1</taxon>
    </lineage>
</organism>
<feature type="domain" description="Enoyl reductase (ER)" evidence="7">
    <location>
        <begin position="12"/>
        <end position="363"/>
    </location>
</feature>
<evidence type="ECO:0000313" key="9">
    <source>
        <dbReference type="Proteomes" id="UP000229681"/>
    </source>
</evidence>
<dbReference type="GO" id="GO:0008270">
    <property type="term" value="F:zinc ion binding"/>
    <property type="evidence" value="ECO:0007669"/>
    <property type="project" value="InterPro"/>
</dbReference>
<dbReference type="InterPro" id="IPR011032">
    <property type="entry name" value="GroES-like_sf"/>
</dbReference>
<dbReference type="PANTHER" id="PTHR43880:SF12">
    <property type="entry name" value="ALCOHOL DEHYDROGENASE CLASS-3"/>
    <property type="match status" value="1"/>
</dbReference>
<dbReference type="InterPro" id="IPR013149">
    <property type="entry name" value="ADH-like_C"/>
</dbReference>
<dbReference type="EMBL" id="PGTM01000083">
    <property type="protein sequence ID" value="PJF36053.1"/>
    <property type="molecule type" value="Genomic_DNA"/>
</dbReference>
<comment type="caution">
    <text evidence="8">The sequence shown here is derived from an EMBL/GenBank/DDBJ whole genome shotgun (WGS) entry which is preliminary data.</text>
</comment>
<dbReference type="Pfam" id="PF08240">
    <property type="entry name" value="ADH_N"/>
    <property type="match status" value="1"/>
</dbReference>
<comment type="cofactor">
    <cofactor evidence="1 6">
        <name>Zn(2+)</name>
        <dbReference type="ChEBI" id="CHEBI:29105"/>
    </cofactor>
</comment>
<dbReference type="Pfam" id="PF00107">
    <property type="entry name" value="ADH_zinc_N"/>
    <property type="match status" value="1"/>
</dbReference>
<dbReference type="SUPFAM" id="SSF50129">
    <property type="entry name" value="GroES-like"/>
    <property type="match status" value="1"/>
</dbReference>
<proteinExistence type="inferred from homology"/>
<dbReference type="InterPro" id="IPR002328">
    <property type="entry name" value="ADH_Zn_CS"/>
</dbReference>
<accession>A0A2M8PET2</accession>
<evidence type="ECO:0000256" key="5">
    <source>
        <dbReference type="ARBA" id="ARBA00023027"/>
    </source>
</evidence>
<dbReference type="GO" id="GO:0051903">
    <property type="term" value="F:S-(hydroxymethyl)glutathione dehydrogenase [NAD(P)+] activity"/>
    <property type="evidence" value="ECO:0007669"/>
    <property type="project" value="TreeGrafter"/>
</dbReference>
<dbReference type="InterPro" id="IPR020843">
    <property type="entry name" value="ER"/>
</dbReference>
<comment type="similarity">
    <text evidence="6">Belongs to the zinc-containing alcohol dehydrogenase family.</text>
</comment>
<evidence type="ECO:0000256" key="6">
    <source>
        <dbReference type="RuleBase" id="RU361277"/>
    </source>
</evidence>
<name>A0A2M8PET2_9CHLR</name>
<keyword evidence="5" id="KW-0520">NAD</keyword>
<reference evidence="8 9" key="1">
    <citation type="submission" date="2017-11" db="EMBL/GenBank/DDBJ databases">
        <title>Evolution of Phototrophy in the Chloroflexi Phylum Driven by Horizontal Gene Transfer.</title>
        <authorList>
            <person name="Ward L.M."/>
            <person name="Hemp J."/>
            <person name="Shih P.M."/>
            <person name="Mcglynn S.E."/>
            <person name="Fischer W."/>
        </authorList>
    </citation>
    <scope>NUCLEOTIDE SEQUENCE [LARGE SCALE GENOMIC DNA]</scope>
    <source>
        <strain evidence="8">JP3_13</strain>
    </source>
</reference>
<dbReference type="Proteomes" id="UP000229681">
    <property type="component" value="Unassembled WGS sequence"/>
</dbReference>
<evidence type="ECO:0000313" key="8">
    <source>
        <dbReference type="EMBL" id="PJF36053.1"/>
    </source>
</evidence>
<evidence type="ECO:0000256" key="4">
    <source>
        <dbReference type="ARBA" id="ARBA00023002"/>
    </source>
</evidence>
<dbReference type="GO" id="GO:0005829">
    <property type="term" value="C:cytosol"/>
    <property type="evidence" value="ECO:0007669"/>
    <property type="project" value="TreeGrafter"/>
</dbReference>
<protein>
    <submittedName>
        <fullName evidence="8">Alcohol dehydrogenase</fullName>
    </submittedName>
</protein>
<evidence type="ECO:0000256" key="1">
    <source>
        <dbReference type="ARBA" id="ARBA00001947"/>
    </source>
</evidence>
<dbReference type="GO" id="GO:0046294">
    <property type="term" value="P:formaldehyde catabolic process"/>
    <property type="evidence" value="ECO:0007669"/>
    <property type="project" value="TreeGrafter"/>
</dbReference>
<dbReference type="FunFam" id="3.40.50.720:FF:000003">
    <property type="entry name" value="S-(hydroxymethyl)glutathione dehydrogenase"/>
    <property type="match status" value="1"/>
</dbReference>
<dbReference type="CDD" id="cd08278">
    <property type="entry name" value="benzyl_alcohol_DH"/>
    <property type="match status" value="1"/>
</dbReference>
<evidence type="ECO:0000256" key="2">
    <source>
        <dbReference type="ARBA" id="ARBA00022723"/>
    </source>
</evidence>
<evidence type="ECO:0000259" key="7">
    <source>
        <dbReference type="SMART" id="SM00829"/>
    </source>
</evidence>
<gene>
    <name evidence="8" type="ORF">CUN49_07360</name>
</gene>
<dbReference type="Gene3D" id="3.90.180.10">
    <property type="entry name" value="Medium-chain alcohol dehydrogenases, catalytic domain"/>
    <property type="match status" value="1"/>
</dbReference>
<dbReference type="PANTHER" id="PTHR43880">
    <property type="entry name" value="ALCOHOL DEHYDROGENASE"/>
    <property type="match status" value="1"/>
</dbReference>
<sequence length="367" mass="38373">MDVKVAVVRQAGAPFQIEAVEMDDPQAGEVLVKISAVGICHTDMYAQGLAGLGFPAPIVLGHEGAGVVAKVGAGVSKVQPGDHVVLTYNSCGRCLNCEDGAPAYCQNFPMLNMAGVRADGSTTMRQNGVPIHGGFFGQSSFGTYAIAYERNVVKVPKDVPIELLGPLGCGLQTGAGSIMNALRPEVGSSIAIFGTGAVGMAAIMAARAVGCGMIIGVDVKPHRLALARELGATHVINAAEVDPVEAIRELTGGGVRYSLEATGITKVMRQAVDVLVPRGVCGVVGLPAPQAELALDANLLLFGRTVRGIIEGESVPDIFIPALVELYKQGRFPFDRLIRQFPFEQINEAMHASESGEVLKPVLMMSN</sequence>
<dbReference type="Gene3D" id="3.40.50.720">
    <property type="entry name" value="NAD(P)-binding Rossmann-like Domain"/>
    <property type="match status" value="1"/>
</dbReference>
<keyword evidence="3 6" id="KW-0862">Zinc</keyword>
<dbReference type="PROSITE" id="PS00059">
    <property type="entry name" value="ADH_ZINC"/>
    <property type="match status" value="1"/>
</dbReference>